<evidence type="ECO:0000313" key="2">
    <source>
        <dbReference type="EMBL" id="CAG9813517.1"/>
    </source>
</evidence>
<feature type="region of interest" description="Disordered" evidence="1">
    <location>
        <begin position="63"/>
        <end position="86"/>
    </location>
</feature>
<evidence type="ECO:0000256" key="1">
    <source>
        <dbReference type="SAM" id="MobiDB-lite"/>
    </source>
</evidence>
<protein>
    <submittedName>
        <fullName evidence="2">Uncharacterized protein</fullName>
    </submittedName>
</protein>
<feature type="region of interest" description="Disordered" evidence="1">
    <location>
        <begin position="1"/>
        <end position="34"/>
    </location>
</feature>
<feature type="compositionally biased region" description="Low complexity" evidence="1">
    <location>
        <begin position="9"/>
        <end position="26"/>
    </location>
</feature>
<reference evidence="2" key="2">
    <citation type="submission" date="2022-10" db="EMBL/GenBank/DDBJ databases">
        <authorList>
            <consortium name="ENA_rothamsted_submissions"/>
            <consortium name="culmorum"/>
            <person name="King R."/>
        </authorList>
    </citation>
    <scope>NUCLEOTIDE SEQUENCE</scope>
</reference>
<organism evidence="2 3">
    <name type="scientific">Phaedon cochleariae</name>
    <name type="common">Mustard beetle</name>
    <dbReference type="NCBI Taxonomy" id="80249"/>
    <lineage>
        <taxon>Eukaryota</taxon>
        <taxon>Metazoa</taxon>
        <taxon>Ecdysozoa</taxon>
        <taxon>Arthropoda</taxon>
        <taxon>Hexapoda</taxon>
        <taxon>Insecta</taxon>
        <taxon>Pterygota</taxon>
        <taxon>Neoptera</taxon>
        <taxon>Endopterygota</taxon>
        <taxon>Coleoptera</taxon>
        <taxon>Polyphaga</taxon>
        <taxon>Cucujiformia</taxon>
        <taxon>Chrysomeloidea</taxon>
        <taxon>Chrysomelidae</taxon>
        <taxon>Chrysomelinae</taxon>
        <taxon>Chrysomelini</taxon>
        <taxon>Phaedon</taxon>
    </lineage>
</organism>
<reference evidence="2" key="1">
    <citation type="submission" date="2022-01" db="EMBL/GenBank/DDBJ databases">
        <authorList>
            <person name="King R."/>
        </authorList>
    </citation>
    <scope>NUCLEOTIDE SEQUENCE</scope>
</reference>
<dbReference type="AlphaFoldDB" id="A0A9N9S8P7"/>
<keyword evidence="3" id="KW-1185">Reference proteome</keyword>
<sequence length="316" mass="34998">MGSSTASENTINTSTDSSNTIVTTVTATDGEATEDSLDFPELDIFASENILDNSKMPNAILEPIPVSPKTPATAKQRTPPTGKRTDTKFTFEVHNSKNSMPMEELTPKRDDRFIYDNDTYSQKSTVDSLMEEQIEALKLEARRRNSYRQAAQNLDVIEVMSEDRNGCQMSPKEHRRSFKKKLEVGAHLEASCPSPINVTTNPLLDQVQPGGSRKAPQATIVVQQPSLSVDHAPVATVLLKNGADFVSNVQQESKNKSKLKEENMKQLLDRRIGAGRHRPAEDGADIVSNVQQETSSCKNKRKVKEENMEQLLDGIV</sequence>
<accession>A0A9N9S8P7</accession>
<dbReference type="OrthoDB" id="5239715at2759"/>
<name>A0A9N9S8P7_PHACE</name>
<gene>
    <name evidence="2" type="ORF">PHAECO_LOCUS603</name>
</gene>
<proteinExistence type="predicted"/>
<dbReference type="Proteomes" id="UP001153737">
    <property type="component" value="Chromosome 1"/>
</dbReference>
<evidence type="ECO:0000313" key="3">
    <source>
        <dbReference type="Proteomes" id="UP001153737"/>
    </source>
</evidence>
<dbReference type="EMBL" id="OU896707">
    <property type="protein sequence ID" value="CAG9813517.1"/>
    <property type="molecule type" value="Genomic_DNA"/>
</dbReference>